<proteinExistence type="predicted"/>
<dbReference type="Pfam" id="PF25231">
    <property type="entry name" value="DUF7847"/>
    <property type="match status" value="1"/>
</dbReference>
<dbReference type="Proteomes" id="UP001164963">
    <property type="component" value="Chromosome"/>
</dbReference>
<evidence type="ECO:0000313" key="3">
    <source>
        <dbReference type="EMBL" id="UZK56832.1"/>
    </source>
</evidence>
<evidence type="ECO:0000313" key="4">
    <source>
        <dbReference type="Proteomes" id="UP001164963"/>
    </source>
</evidence>
<keyword evidence="4" id="KW-1185">Reference proteome</keyword>
<evidence type="ECO:0000256" key="1">
    <source>
        <dbReference type="SAM" id="Phobius"/>
    </source>
</evidence>
<feature type="transmembrane region" description="Helical" evidence="1">
    <location>
        <begin position="95"/>
        <end position="128"/>
    </location>
</feature>
<evidence type="ECO:0000259" key="2">
    <source>
        <dbReference type="Pfam" id="PF25231"/>
    </source>
</evidence>
<keyword evidence="1" id="KW-0472">Membrane</keyword>
<feature type="transmembrane region" description="Helical" evidence="1">
    <location>
        <begin position="191"/>
        <end position="214"/>
    </location>
</feature>
<feature type="transmembrane region" description="Helical" evidence="1">
    <location>
        <begin position="310"/>
        <end position="329"/>
    </location>
</feature>
<feature type="transmembrane region" description="Helical" evidence="1">
    <location>
        <begin position="152"/>
        <end position="185"/>
    </location>
</feature>
<dbReference type="InterPro" id="IPR057169">
    <property type="entry name" value="DUF7847"/>
</dbReference>
<keyword evidence="1" id="KW-1133">Transmembrane helix</keyword>
<feature type="transmembrane region" description="Helical" evidence="1">
    <location>
        <begin position="245"/>
        <end position="266"/>
    </location>
</feature>
<protein>
    <recommendedName>
        <fullName evidence="2">DUF7847 domain-containing protein</fullName>
    </recommendedName>
</protein>
<dbReference type="EMBL" id="CP098740">
    <property type="protein sequence ID" value="UZK56832.1"/>
    <property type="molecule type" value="Genomic_DNA"/>
</dbReference>
<dbReference type="RefSeq" id="WP_265544985.1">
    <property type="nucleotide sequence ID" value="NZ_CP098740.1"/>
</dbReference>
<accession>A0ABY6PXF4</accession>
<sequence>MAQDAGWGGWGGGGWAPPKPGVIPLGPLKLGDIFNGAFSTLGRYWKQLLAVGATLYGGALVLVGVAVAVAYGAVSDHLDRLFALEDGESAPAGDVVPVVVAFGVIVLLGILAMVLASAVVYAAVPAVLQDAVLGRPTTFSAVWRRAWARTPAVIGTLLLVGLITMVPMVLAVGALTAGIIAAVATDGGGSAVALIVVGAVCFLAFVPLVLWLWVRLALAPATAVFENQGPMASLRRSALLVRGDWWRIFGIMLLASVIASTVGYIIQLPFNLLGMFTGALGTTTVDEHTHPAAIITALGGYLVLAALGQLVGQLVVAVFPPLVTGLLYVDRRIRTENLAPVLAEAASVPPPDRP</sequence>
<gene>
    <name evidence="3" type="ORF">NEH16_24585</name>
</gene>
<feature type="transmembrane region" description="Helical" evidence="1">
    <location>
        <begin position="48"/>
        <end position="75"/>
    </location>
</feature>
<organism evidence="3 4">
    <name type="scientific">Streptomyces drozdowiczii</name>
    <dbReference type="NCBI Taxonomy" id="202862"/>
    <lineage>
        <taxon>Bacteria</taxon>
        <taxon>Bacillati</taxon>
        <taxon>Actinomycetota</taxon>
        <taxon>Actinomycetes</taxon>
        <taxon>Kitasatosporales</taxon>
        <taxon>Streptomycetaceae</taxon>
        <taxon>Streptomyces</taxon>
    </lineage>
</organism>
<dbReference type="PANTHER" id="PTHR33133">
    <property type="entry name" value="OS08G0107100 PROTEIN-RELATED"/>
    <property type="match status" value="1"/>
</dbReference>
<keyword evidence="1" id="KW-0812">Transmembrane</keyword>
<name>A0ABY6PXF4_9ACTN</name>
<reference evidence="3" key="1">
    <citation type="journal article" date="2022" name="Front. Microbiol.">
        <title>Mirubactin C rescues the lethal effect of cell wall biosynthesis mutations in Bacillus subtilis.</title>
        <authorList>
            <person name="Kepplinger B."/>
            <person name="Wen X."/>
            <person name="Tyler A.R."/>
            <person name="Kim B.Y."/>
            <person name="Brown J."/>
            <person name="Banks P."/>
            <person name="Dashti Y."/>
            <person name="Mackenzie E.S."/>
            <person name="Wills C."/>
            <person name="Kawai Y."/>
            <person name="Waldron K.J."/>
            <person name="Allenby N.E.E."/>
            <person name="Wu L.J."/>
            <person name="Hall M.J."/>
            <person name="Errington J."/>
        </authorList>
    </citation>
    <scope>NUCLEOTIDE SEQUENCE</scope>
    <source>
        <strain evidence="3">MDA8-470</strain>
    </source>
</reference>
<dbReference type="PANTHER" id="PTHR33133:SF1">
    <property type="entry name" value="EXPRESSED PROTEIN-RELATED"/>
    <property type="match status" value="1"/>
</dbReference>
<feature type="domain" description="DUF7847" evidence="2">
    <location>
        <begin position="58"/>
        <end position="319"/>
    </location>
</feature>